<evidence type="ECO:0000313" key="3">
    <source>
        <dbReference type="EMBL" id="SEG45655.1"/>
    </source>
</evidence>
<dbReference type="STRING" id="1120964.GCA_001313265_07087"/>
<dbReference type="AlphaFoldDB" id="A0A1H6AC89"/>
<keyword evidence="4" id="KW-1185">Reference proteome</keyword>
<dbReference type="InterPro" id="IPR004947">
    <property type="entry name" value="DNase_II"/>
</dbReference>
<dbReference type="Pfam" id="PF03265">
    <property type="entry name" value="DNase_II"/>
    <property type="match status" value="1"/>
</dbReference>
<evidence type="ECO:0000256" key="2">
    <source>
        <dbReference type="ARBA" id="ARBA00022801"/>
    </source>
</evidence>
<reference evidence="4" key="1">
    <citation type="submission" date="2016-10" db="EMBL/GenBank/DDBJ databases">
        <authorList>
            <person name="Varghese N."/>
            <person name="Submissions S."/>
        </authorList>
    </citation>
    <scope>NUCLEOTIDE SEQUENCE [LARGE SCALE GENOMIC DNA]</scope>
    <source>
        <strain evidence="4">DSM 17298</strain>
    </source>
</reference>
<dbReference type="EMBL" id="FNVR01000040">
    <property type="protein sequence ID" value="SEG45655.1"/>
    <property type="molecule type" value="Genomic_DNA"/>
</dbReference>
<evidence type="ECO:0000313" key="4">
    <source>
        <dbReference type="Proteomes" id="UP000236736"/>
    </source>
</evidence>
<comment type="similarity">
    <text evidence="1">Belongs to the DNase II family.</text>
</comment>
<organism evidence="3 4">
    <name type="scientific">Algoriphagus boritolerans DSM 17298 = JCM 18970</name>
    <dbReference type="NCBI Taxonomy" id="1120964"/>
    <lineage>
        <taxon>Bacteria</taxon>
        <taxon>Pseudomonadati</taxon>
        <taxon>Bacteroidota</taxon>
        <taxon>Cytophagia</taxon>
        <taxon>Cytophagales</taxon>
        <taxon>Cyclobacteriaceae</taxon>
        <taxon>Algoriphagus</taxon>
    </lineage>
</organism>
<gene>
    <name evidence="3" type="ORF">SAMN03080598_04019</name>
</gene>
<keyword evidence="2" id="KW-0378">Hydrolase</keyword>
<protein>
    <submittedName>
        <fullName evidence="3">Deoxyribonuclease II</fullName>
    </submittedName>
</protein>
<proteinExistence type="inferred from homology"/>
<evidence type="ECO:0000256" key="1">
    <source>
        <dbReference type="ARBA" id="ARBA00007527"/>
    </source>
</evidence>
<dbReference type="GO" id="GO:0004531">
    <property type="term" value="F:deoxyribonuclease II activity"/>
    <property type="evidence" value="ECO:0007669"/>
    <property type="project" value="InterPro"/>
</dbReference>
<name>A0A1H6AC89_9BACT</name>
<accession>A0A1H6AC89</accession>
<sequence>MNGYYWAFEKDHAKWGIAPSLDPGYIIISDLNRQLSQANRGGGGLAFQDPDLRNYLDLIQIAEKNIEKNPHKDQS</sequence>
<dbReference type="Proteomes" id="UP000236736">
    <property type="component" value="Unassembled WGS sequence"/>
</dbReference>